<dbReference type="EMBL" id="CM055751">
    <property type="protein sequence ID" value="KAJ7993574.1"/>
    <property type="molecule type" value="Genomic_DNA"/>
</dbReference>
<sequence length="727" mass="81399">MADAVEEVPGDVIGVMADTVEEVPGRSWDKDLAEALNSEGSDPELEIDMEEELGLGVDVEDGGGVIRVQELPIQQRAKLWKIALNVAGKGDSLSSWDGVLDLPEQSLIHTRSQQLIDQLGVVAQEEGRDRVFDVESVITFYCKSRNITFSPDLSWPHLLKPLLGLQLTRSDLYNCFYAVMNKYIPRDCVVKGRPFHMFRLLLQYHEPELCSFLDTKKITPDSYSLHWLGSLFSSHCLAEVTQAMWDFYLQQADPFLIFFLMLIILVNAKDNILQQEGGSKEHIIKMLEDSPALLEAEDIEDLFSLAQYYWSKTPLSLRKENQNLFGSSLVALKEEDMDLSQTLCLPVSVPEILQANQIQPDGVRFFVVDCRPAEQYNAGHLSTAFHLDSDLMLHNPSEFSLSVKSLLEAQKQSLESGSIASGEHLCFMGSGREEEDMYMNMVLAHFLQKNKEYVSIAKGGFMALQQHLADINVEGQDNYVHWIASTSGSHGSLNSVDGALLSSTGDKGVKSLVNKMTFALKSKSVIAKEKMISFIENTATPVERISNNLSWQEKGLLDRRHVSSNDRVGKPYRGVKPVFSIGDEEEYDTDEIDSSSMSDDDRKEIVNIQTWINKPDVKHHVPCNEVKETGHMFPSHLLITGTHMYCLREIASRKGLAYIQSRQALNSVVKITSKKKHPELITFKFGNSNTAGVEISAVERYLIPNAGDATKAIKQQIMKVLDALESS</sequence>
<keyword evidence="2" id="KW-1185">Reference proteome</keyword>
<organism evidence="1 2">
    <name type="scientific">Dallia pectoralis</name>
    <name type="common">Alaska blackfish</name>
    <dbReference type="NCBI Taxonomy" id="75939"/>
    <lineage>
        <taxon>Eukaryota</taxon>
        <taxon>Metazoa</taxon>
        <taxon>Chordata</taxon>
        <taxon>Craniata</taxon>
        <taxon>Vertebrata</taxon>
        <taxon>Euteleostomi</taxon>
        <taxon>Actinopterygii</taxon>
        <taxon>Neopterygii</taxon>
        <taxon>Teleostei</taxon>
        <taxon>Protacanthopterygii</taxon>
        <taxon>Esociformes</taxon>
        <taxon>Umbridae</taxon>
        <taxon>Dallia</taxon>
    </lineage>
</organism>
<dbReference type="Proteomes" id="UP001157502">
    <property type="component" value="Chromosome 24"/>
</dbReference>
<proteinExistence type="predicted"/>
<evidence type="ECO:0000313" key="2">
    <source>
        <dbReference type="Proteomes" id="UP001157502"/>
    </source>
</evidence>
<accession>A0ACC2FQ97</accession>
<protein>
    <submittedName>
        <fullName evidence="1">Uncharacterized protein</fullName>
    </submittedName>
</protein>
<reference evidence="1" key="1">
    <citation type="submission" date="2021-05" db="EMBL/GenBank/DDBJ databases">
        <authorList>
            <person name="Pan Q."/>
            <person name="Jouanno E."/>
            <person name="Zahm M."/>
            <person name="Klopp C."/>
            <person name="Cabau C."/>
            <person name="Louis A."/>
            <person name="Berthelot C."/>
            <person name="Parey E."/>
            <person name="Roest Crollius H."/>
            <person name="Montfort J."/>
            <person name="Robinson-Rechavi M."/>
            <person name="Bouchez O."/>
            <person name="Lampietro C."/>
            <person name="Lopez Roques C."/>
            <person name="Donnadieu C."/>
            <person name="Postlethwait J."/>
            <person name="Bobe J."/>
            <person name="Dillon D."/>
            <person name="Chandos A."/>
            <person name="von Hippel F."/>
            <person name="Guiguen Y."/>
        </authorList>
    </citation>
    <scope>NUCLEOTIDE SEQUENCE</scope>
    <source>
        <strain evidence="1">YG-Jan2019</strain>
    </source>
</reference>
<evidence type="ECO:0000313" key="1">
    <source>
        <dbReference type="EMBL" id="KAJ7993574.1"/>
    </source>
</evidence>
<name>A0ACC2FQ97_DALPE</name>
<gene>
    <name evidence="1" type="ORF">DPEC_G00273810</name>
</gene>
<comment type="caution">
    <text evidence="1">The sequence shown here is derived from an EMBL/GenBank/DDBJ whole genome shotgun (WGS) entry which is preliminary data.</text>
</comment>